<comment type="caution">
    <text evidence="2">The sequence shown here is derived from an EMBL/GenBank/DDBJ whole genome shotgun (WGS) entry which is preliminary data.</text>
</comment>
<gene>
    <name evidence="2" type="ORF">WJX75_005379</name>
</gene>
<proteinExistence type="predicted"/>
<keyword evidence="3" id="KW-1185">Reference proteome</keyword>
<name>A0ABR2YY63_9CHLO</name>
<evidence type="ECO:0000256" key="1">
    <source>
        <dbReference type="SAM" id="MobiDB-lite"/>
    </source>
</evidence>
<organism evidence="2 3">
    <name type="scientific">Coccomyxa subellipsoidea</name>
    <dbReference type="NCBI Taxonomy" id="248742"/>
    <lineage>
        <taxon>Eukaryota</taxon>
        <taxon>Viridiplantae</taxon>
        <taxon>Chlorophyta</taxon>
        <taxon>core chlorophytes</taxon>
        <taxon>Trebouxiophyceae</taxon>
        <taxon>Trebouxiophyceae incertae sedis</taxon>
        <taxon>Coccomyxaceae</taxon>
        <taxon>Coccomyxa</taxon>
    </lineage>
</organism>
<dbReference type="Proteomes" id="UP001491310">
    <property type="component" value="Unassembled WGS sequence"/>
</dbReference>
<sequence length="94" mass="9869">MSSEMIRVTVENRPQEGPFKLTPPKSADRVIKTVATRLHVADGALSAGDQLFEGEDTVLAGDYIFTPSSASVVAKVKGLSDGGANTGWLLAYGC</sequence>
<dbReference type="EMBL" id="JALJOT010000003">
    <property type="protein sequence ID" value="KAK9916650.1"/>
    <property type="molecule type" value="Genomic_DNA"/>
</dbReference>
<evidence type="ECO:0000313" key="2">
    <source>
        <dbReference type="EMBL" id="KAK9916650.1"/>
    </source>
</evidence>
<accession>A0ABR2YY63</accession>
<protein>
    <submittedName>
        <fullName evidence="2">Uncharacterized protein</fullName>
    </submittedName>
</protein>
<feature type="region of interest" description="Disordered" evidence="1">
    <location>
        <begin position="1"/>
        <end position="24"/>
    </location>
</feature>
<evidence type="ECO:0000313" key="3">
    <source>
        <dbReference type="Proteomes" id="UP001491310"/>
    </source>
</evidence>
<reference evidence="2 3" key="1">
    <citation type="journal article" date="2024" name="Nat. Commun.">
        <title>Phylogenomics reveals the evolutionary origins of lichenization in chlorophyte algae.</title>
        <authorList>
            <person name="Puginier C."/>
            <person name="Libourel C."/>
            <person name="Otte J."/>
            <person name="Skaloud P."/>
            <person name="Haon M."/>
            <person name="Grisel S."/>
            <person name="Petersen M."/>
            <person name="Berrin J.G."/>
            <person name="Delaux P.M."/>
            <person name="Dal Grande F."/>
            <person name="Keller J."/>
        </authorList>
    </citation>
    <scope>NUCLEOTIDE SEQUENCE [LARGE SCALE GENOMIC DNA]</scope>
    <source>
        <strain evidence="2 3">SAG 216-7</strain>
    </source>
</reference>